<proteinExistence type="predicted"/>
<dbReference type="Pfam" id="PF01872">
    <property type="entry name" value="RibD_C"/>
    <property type="match status" value="1"/>
</dbReference>
<dbReference type="EMBL" id="FQXI01000019">
    <property type="protein sequence ID" value="SHH65449.1"/>
    <property type="molecule type" value="Genomic_DNA"/>
</dbReference>
<evidence type="ECO:0000313" key="2">
    <source>
        <dbReference type="EMBL" id="SHH65449.1"/>
    </source>
</evidence>
<dbReference type="PANTHER" id="PTHR38011:SF11">
    <property type="entry name" value="2,5-DIAMINO-6-RIBOSYLAMINO-4(3H)-PYRIMIDINONE 5'-PHOSPHATE REDUCTASE"/>
    <property type="match status" value="1"/>
</dbReference>
<evidence type="ECO:0000313" key="3">
    <source>
        <dbReference type="Proteomes" id="UP000184032"/>
    </source>
</evidence>
<sequence length="169" mass="19394">MSVYFYGCVTIDGFLADKNHNLDWLNDTGSIEDTGFEEFYRDVDITIMGKKTYGEIAKFSNLNEMYPTSKNYVFTHSKNLESSYIPISCDVVEFVESIEREKNIWVVGGNQVLAPLLNKNMIDKMIIQVAPVLLGDGIPLFTQEEVLKRFFLEEVNKYGQFAELVYSKI</sequence>
<dbReference type="AlphaFoldDB" id="A0A1M5UR37"/>
<dbReference type="Proteomes" id="UP000184032">
    <property type="component" value="Unassembled WGS sequence"/>
</dbReference>
<dbReference type="GO" id="GO:0008703">
    <property type="term" value="F:5-amino-6-(5-phosphoribosylamino)uracil reductase activity"/>
    <property type="evidence" value="ECO:0007669"/>
    <property type="project" value="InterPro"/>
</dbReference>
<dbReference type="Gene3D" id="3.40.430.10">
    <property type="entry name" value="Dihydrofolate Reductase, subunit A"/>
    <property type="match status" value="1"/>
</dbReference>
<dbReference type="RefSeq" id="WP_073185615.1">
    <property type="nucleotide sequence ID" value="NZ_FQXI01000019.1"/>
</dbReference>
<feature type="domain" description="Bacterial bifunctional deaminase-reductase C-terminal" evidence="1">
    <location>
        <begin position="85"/>
        <end position="159"/>
    </location>
</feature>
<name>A0A1M5UR37_9FIRM</name>
<dbReference type="OrthoDB" id="195113at2"/>
<organism evidence="2 3">
    <name type="scientific">Anaerosphaera aminiphila DSM 21120</name>
    <dbReference type="NCBI Taxonomy" id="1120995"/>
    <lineage>
        <taxon>Bacteria</taxon>
        <taxon>Bacillati</taxon>
        <taxon>Bacillota</taxon>
        <taxon>Tissierellia</taxon>
        <taxon>Tissierellales</taxon>
        <taxon>Peptoniphilaceae</taxon>
        <taxon>Anaerosphaera</taxon>
    </lineage>
</organism>
<dbReference type="InterPro" id="IPR002734">
    <property type="entry name" value="RibDG_C"/>
</dbReference>
<keyword evidence="3" id="KW-1185">Reference proteome</keyword>
<dbReference type="InterPro" id="IPR024072">
    <property type="entry name" value="DHFR-like_dom_sf"/>
</dbReference>
<dbReference type="PANTHER" id="PTHR38011">
    <property type="entry name" value="DIHYDROFOLATE REDUCTASE FAMILY PROTEIN (AFU_ORTHOLOGUE AFUA_8G06820)"/>
    <property type="match status" value="1"/>
</dbReference>
<protein>
    <submittedName>
        <fullName evidence="2">RibD C-terminal domain-containing protein</fullName>
    </submittedName>
</protein>
<dbReference type="SUPFAM" id="SSF53597">
    <property type="entry name" value="Dihydrofolate reductase-like"/>
    <property type="match status" value="1"/>
</dbReference>
<dbReference type="InterPro" id="IPR050765">
    <property type="entry name" value="Riboflavin_Biosynth_HTPR"/>
</dbReference>
<reference evidence="2 3" key="1">
    <citation type="submission" date="2016-11" db="EMBL/GenBank/DDBJ databases">
        <authorList>
            <person name="Jaros S."/>
            <person name="Januszkiewicz K."/>
            <person name="Wedrychowicz H."/>
        </authorList>
    </citation>
    <scope>NUCLEOTIDE SEQUENCE [LARGE SCALE GENOMIC DNA]</scope>
    <source>
        <strain evidence="2 3">DSM 21120</strain>
    </source>
</reference>
<accession>A0A1M5UR37</accession>
<dbReference type="STRING" id="1120995.SAMN02745245_01854"/>
<evidence type="ECO:0000259" key="1">
    <source>
        <dbReference type="Pfam" id="PF01872"/>
    </source>
</evidence>
<dbReference type="GO" id="GO:0009231">
    <property type="term" value="P:riboflavin biosynthetic process"/>
    <property type="evidence" value="ECO:0007669"/>
    <property type="project" value="InterPro"/>
</dbReference>
<gene>
    <name evidence="2" type="ORF">SAMN02745245_01854</name>
</gene>